<sequence>MSARIRVPALTTVIIERAGGIIWAVFVAECMKPKMKNHFRAHQLSVWLRLIPELHRAGMEDVVARHNLFRNHNDDDLYDGIVRPDPLSRTSLKAQEMQRRAGLNGTVAEVLLPVTTMETMVTTCVSVQINQGYVNPHVSNTTDTLASLEAAGYAAYSTALSVTIAIGCSLLILNILIFAGVYYQRDKTRMDVKNMQQRVSSFESGKSFLPSASVIVDVDDSVILTGGTLPRSHATVAQHHSLATLPRHKEAPPNGSVPRPPPPPRNKSPPESQPLLNQDPKAKPPLRVPQAAISEMRV</sequence>
<evidence type="ECO:0000256" key="2">
    <source>
        <dbReference type="SAM" id="MobiDB-lite"/>
    </source>
</evidence>
<dbReference type="InterPro" id="IPR051093">
    <property type="entry name" value="Neuroligin/BSAL"/>
</dbReference>
<feature type="region of interest" description="Disordered" evidence="2">
    <location>
        <begin position="235"/>
        <end position="298"/>
    </location>
</feature>
<dbReference type="OrthoDB" id="3200163at2759"/>
<evidence type="ECO:0000256" key="1">
    <source>
        <dbReference type="ARBA" id="ARBA00005964"/>
    </source>
</evidence>
<evidence type="ECO:0000256" key="3">
    <source>
        <dbReference type="SAM" id="Phobius"/>
    </source>
</evidence>
<keyword evidence="3" id="KW-0472">Membrane</keyword>
<dbReference type="PANTHER" id="PTHR43903">
    <property type="entry name" value="NEUROLIGIN"/>
    <property type="match status" value="1"/>
</dbReference>
<gene>
    <name evidence="4" type="ORF">NEZAVI_LOCUS13072</name>
</gene>
<organism evidence="4 5">
    <name type="scientific">Nezara viridula</name>
    <name type="common">Southern green stink bug</name>
    <name type="synonym">Cimex viridulus</name>
    <dbReference type="NCBI Taxonomy" id="85310"/>
    <lineage>
        <taxon>Eukaryota</taxon>
        <taxon>Metazoa</taxon>
        <taxon>Ecdysozoa</taxon>
        <taxon>Arthropoda</taxon>
        <taxon>Hexapoda</taxon>
        <taxon>Insecta</taxon>
        <taxon>Pterygota</taxon>
        <taxon>Neoptera</taxon>
        <taxon>Paraneoptera</taxon>
        <taxon>Hemiptera</taxon>
        <taxon>Heteroptera</taxon>
        <taxon>Panheteroptera</taxon>
        <taxon>Pentatomomorpha</taxon>
        <taxon>Pentatomoidea</taxon>
        <taxon>Pentatomidae</taxon>
        <taxon>Pentatominae</taxon>
        <taxon>Nezara</taxon>
    </lineage>
</organism>
<comment type="similarity">
    <text evidence="1">Belongs to the type-B carboxylesterase/lipase family.</text>
</comment>
<feature type="transmembrane region" description="Helical" evidence="3">
    <location>
        <begin position="153"/>
        <end position="183"/>
    </location>
</feature>
<accession>A0A9P0MV74</accession>
<dbReference type="Proteomes" id="UP001152798">
    <property type="component" value="Chromosome 6"/>
</dbReference>
<keyword evidence="3" id="KW-1133">Transmembrane helix</keyword>
<proteinExistence type="inferred from homology"/>
<dbReference type="EMBL" id="OV725082">
    <property type="protein sequence ID" value="CAH1404711.1"/>
    <property type="molecule type" value="Genomic_DNA"/>
</dbReference>
<dbReference type="AlphaFoldDB" id="A0A9P0MV74"/>
<protein>
    <submittedName>
        <fullName evidence="4">Uncharacterized protein</fullName>
    </submittedName>
</protein>
<evidence type="ECO:0000313" key="5">
    <source>
        <dbReference type="Proteomes" id="UP001152798"/>
    </source>
</evidence>
<name>A0A9P0MV74_NEZVI</name>
<keyword evidence="3" id="KW-0812">Transmembrane</keyword>
<keyword evidence="5" id="KW-1185">Reference proteome</keyword>
<evidence type="ECO:0000313" key="4">
    <source>
        <dbReference type="EMBL" id="CAH1404711.1"/>
    </source>
</evidence>
<reference evidence="4" key="1">
    <citation type="submission" date="2022-01" db="EMBL/GenBank/DDBJ databases">
        <authorList>
            <person name="King R."/>
        </authorList>
    </citation>
    <scope>NUCLEOTIDE SEQUENCE</scope>
</reference>
<feature type="compositionally biased region" description="Pro residues" evidence="2">
    <location>
        <begin position="258"/>
        <end position="267"/>
    </location>
</feature>